<evidence type="ECO:0000313" key="5">
    <source>
        <dbReference type="Proteomes" id="UP000634136"/>
    </source>
</evidence>
<evidence type="ECO:0000313" key="4">
    <source>
        <dbReference type="EMBL" id="KAF7843563.1"/>
    </source>
</evidence>
<dbReference type="GO" id="GO:0016746">
    <property type="term" value="F:acyltransferase activity"/>
    <property type="evidence" value="ECO:0007669"/>
    <property type="project" value="UniProtKB-KW"/>
</dbReference>
<evidence type="ECO:0000256" key="3">
    <source>
        <dbReference type="ARBA" id="ARBA00023315"/>
    </source>
</evidence>
<gene>
    <name evidence="4" type="ORF">G2W53_000468</name>
</gene>
<comment type="similarity">
    <text evidence="1">Belongs to the plant acyltransferase family.</text>
</comment>
<keyword evidence="5" id="KW-1185">Reference proteome</keyword>
<dbReference type="Proteomes" id="UP000634136">
    <property type="component" value="Unassembled WGS sequence"/>
</dbReference>
<organism evidence="4 5">
    <name type="scientific">Senna tora</name>
    <dbReference type="NCBI Taxonomy" id="362788"/>
    <lineage>
        <taxon>Eukaryota</taxon>
        <taxon>Viridiplantae</taxon>
        <taxon>Streptophyta</taxon>
        <taxon>Embryophyta</taxon>
        <taxon>Tracheophyta</taxon>
        <taxon>Spermatophyta</taxon>
        <taxon>Magnoliopsida</taxon>
        <taxon>eudicotyledons</taxon>
        <taxon>Gunneridae</taxon>
        <taxon>Pentapetalae</taxon>
        <taxon>rosids</taxon>
        <taxon>fabids</taxon>
        <taxon>Fabales</taxon>
        <taxon>Fabaceae</taxon>
        <taxon>Caesalpinioideae</taxon>
        <taxon>Cassia clade</taxon>
        <taxon>Senna</taxon>
    </lineage>
</organism>
<dbReference type="Pfam" id="PF02458">
    <property type="entry name" value="Transferase"/>
    <property type="match status" value="1"/>
</dbReference>
<comment type="caution">
    <text evidence="4">The sequence shown here is derived from an EMBL/GenBank/DDBJ whole genome shotgun (WGS) entry which is preliminary data.</text>
</comment>
<reference evidence="4" key="1">
    <citation type="submission" date="2020-09" db="EMBL/GenBank/DDBJ databases">
        <title>Genome-Enabled Discovery of Anthraquinone Biosynthesis in Senna tora.</title>
        <authorList>
            <person name="Kang S.-H."/>
            <person name="Pandey R.P."/>
            <person name="Lee C.-M."/>
            <person name="Sim J.-S."/>
            <person name="Jeong J.-T."/>
            <person name="Choi B.-S."/>
            <person name="Jung M."/>
            <person name="Ginzburg D."/>
            <person name="Zhao K."/>
            <person name="Won S.Y."/>
            <person name="Oh T.-J."/>
            <person name="Yu Y."/>
            <person name="Kim N.-H."/>
            <person name="Lee O.R."/>
            <person name="Lee T.-H."/>
            <person name="Bashyal P."/>
            <person name="Kim T.-S."/>
            <person name="Lee W.-H."/>
            <person name="Kawkins C."/>
            <person name="Kim C.-K."/>
            <person name="Kim J.S."/>
            <person name="Ahn B.O."/>
            <person name="Rhee S.Y."/>
            <person name="Sohng J.K."/>
        </authorList>
    </citation>
    <scope>NUCLEOTIDE SEQUENCE</scope>
    <source>
        <tissue evidence="4">Leaf</tissue>
    </source>
</reference>
<dbReference type="EMBL" id="JAAIUW010000001">
    <property type="protein sequence ID" value="KAF7843563.1"/>
    <property type="molecule type" value="Genomic_DNA"/>
</dbReference>
<evidence type="ECO:0000256" key="2">
    <source>
        <dbReference type="ARBA" id="ARBA00022679"/>
    </source>
</evidence>
<dbReference type="OrthoDB" id="444127at2759"/>
<dbReference type="InterPro" id="IPR050898">
    <property type="entry name" value="Plant_acyltransferase"/>
</dbReference>
<keyword evidence="3" id="KW-0012">Acyltransferase</keyword>
<dbReference type="PANTHER" id="PTHR31147">
    <property type="entry name" value="ACYL TRANSFERASE 4"/>
    <property type="match status" value="1"/>
</dbReference>
<dbReference type="InterPro" id="IPR023213">
    <property type="entry name" value="CAT-like_dom_sf"/>
</dbReference>
<sequence length="437" mass="48658">MAMISVIRTKRSIVKPSEKTPSTTLPLSPIDRLAVLRCNARTLHVFKHGPEAASLIRNALSIALVPYYPLAGRIVESDDENSEIQIECSGDGVWFVEASALGTTLDSVDYFDDVESIPYDDLLPDDDHVPQSECFDPLVQMQVTQFGCGGFVIGLIFCHSICDGLGAAQFLNAIGEIARGLQKPSINPIWHRNFFPPSPPSLQEQDPNKQTPLPKLPLAPPPILPQYHLQHTNIDIPIHQIHLLKQQFHHKTGKYCSAFEIVASAFWRNRTKAINLLDPNTEVKLVFFANCRHLLDPPLPRGFYGNCFFPVTITTPCGSLTRSSIIEVIELIQEAKGRLPYEFGKYLKGGGEEDDPFAPPLTYTTLFISEWGRLGFNDVDYKWGPPVHVVPIQGSSIIPVGIVGSMPLPKKGIRLMTWCVEEAHRGPFVDEMVSWTK</sequence>
<dbReference type="Gene3D" id="3.30.559.10">
    <property type="entry name" value="Chloramphenicol acetyltransferase-like domain"/>
    <property type="match status" value="2"/>
</dbReference>
<dbReference type="PANTHER" id="PTHR31147:SF1">
    <property type="entry name" value="ACYL TRANSFERASE 4"/>
    <property type="match status" value="1"/>
</dbReference>
<proteinExistence type="inferred from homology"/>
<evidence type="ECO:0000256" key="1">
    <source>
        <dbReference type="ARBA" id="ARBA00009861"/>
    </source>
</evidence>
<accession>A0A834XDH0</accession>
<keyword evidence="2 4" id="KW-0808">Transferase</keyword>
<name>A0A834XDH0_9FABA</name>
<protein>
    <submittedName>
        <fullName evidence="4">Acyl transferase 4</fullName>
    </submittedName>
</protein>
<dbReference type="AlphaFoldDB" id="A0A834XDH0"/>